<dbReference type="GO" id="GO:0004014">
    <property type="term" value="F:adenosylmethionine decarboxylase activity"/>
    <property type="evidence" value="ECO:0007669"/>
    <property type="project" value="UniProtKB-UniRule"/>
</dbReference>
<sequence length="117" mass="13141">MVPKFTYAGKHILADFWNGRIVEDEQELHQLLLGAAKAAQSKVLRTSIHKFAPQGITGVVLLAESHIALHTWPEINYIAIDIFTCGKEARPKDALNYFKDSLQPKRVAATEMKRGKQ</sequence>
<evidence type="ECO:0000256" key="5">
    <source>
        <dbReference type="ARBA" id="ARBA00023115"/>
    </source>
</evidence>
<comment type="similarity">
    <text evidence="10">Belongs to the prokaryotic AdoMetDC family. Type 1 subfamily.</text>
</comment>
<reference evidence="11 12" key="1">
    <citation type="journal article" date="2016" name="Nat. Commun.">
        <title>Thousands of microbial genomes shed light on interconnected biogeochemical processes in an aquifer system.</title>
        <authorList>
            <person name="Anantharaman K."/>
            <person name="Brown C.T."/>
            <person name="Hug L.A."/>
            <person name="Sharon I."/>
            <person name="Castelle C.J."/>
            <person name="Probst A.J."/>
            <person name="Thomas B.C."/>
            <person name="Singh A."/>
            <person name="Wilkins M.J."/>
            <person name="Karaoz U."/>
            <person name="Brodie E.L."/>
            <person name="Williams K.H."/>
            <person name="Hubbard S.S."/>
            <person name="Banfield J.F."/>
        </authorList>
    </citation>
    <scope>NUCLEOTIDE SEQUENCE [LARGE SCALE GENOMIC DNA]</scope>
</reference>
<comment type="pathway">
    <text evidence="10">Amine and polyamine biosynthesis; S-adenosylmethioninamine biosynthesis; S-adenosylmethioninamine from S-adenosyl-L-methionine: step 1/1.</text>
</comment>
<evidence type="ECO:0000256" key="9">
    <source>
        <dbReference type="ARBA" id="ARBA00023317"/>
    </source>
</evidence>
<dbReference type="UniPathway" id="UPA00331">
    <property type="reaction ID" value="UER00451"/>
</dbReference>
<evidence type="ECO:0000256" key="4">
    <source>
        <dbReference type="ARBA" id="ARBA00023066"/>
    </source>
</evidence>
<dbReference type="InterPro" id="IPR003826">
    <property type="entry name" value="AdoMetDC_fam_prok"/>
</dbReference>
<dbReference type="InterPro" id="IPR016067">
    <property type="entry name" value="S-AdoMet_deCO2ase_core"/>
</dbReference>
<feature type="site" description="Cleavage (non-hydrolytic); by autolysis" evidence="10">
    <location>
        <begin position="64"/>
        <end position="65"/>
    </location>
</feature>
<evidence type="ECO:0000256" key="7">
    <source>
        <dbReference type="ARBA" id="ARBA00023239"/>
    </source>
</evidence>
<evidence type="ECO:0000313" key="11">
    <source>
        <dbReference type="EMBL" id="OHA65163.1"/>
    </source>
</evidence>
<comment type="catalytic activity">
    <reaction evidence="10">
        <text>S-adenosyl-L-methionine + H(+) = S-adenosyl 3-(methylsulfanyl)propylamine + CO2</text>
        <dbReference type="Rhea" id="RHEA:15981"/>
        <dbReference type="ChEBI" id="CHEBI:15378"/>
        <dbReference type="ChEBI" id="CHEBI:16526"/>
        <dbReference type="ChEBI" id="CHEBI:57443"/>
        <dbReference type="ChEBI" id="CHEBI:59789"/>
        <dbReference type="EC" id="4.1.1.50"/>
    </reaction>
</comment>
<evidence type="ECO:0000313" key="12">
    <source>
        <dbReference type="Proteomes" id="UP000178065"/>
    </source>
</evidence>
<feature type="chain" id="PRO_5023547357" description="S-adenosylmethionine decarboxylase alpha chain" evidence="10">
    <location>
        <begin position="65"/>
        <end position="117"/>
    </location>
</feature>
<keyword evidence="3 10" id="KW-0068">Autocatalytic cleavage</keyword>
<comment type="cofactor">
    <cofactor evidence="10">
        <name>pyruvate</name>
        <dbReference type="ChEBI" id="CHEBI:15361"/>
    </cofactor>
    <text evidence="10">Binds 1 pyruvoyl group covalently per subunit.</text>
</comment>
<comment type="function">
    <text evidence="10">Catalyzes the decarboxylation of S-adenosylmethionine to S-adenosylmethioninamine (dcAdoMet), the propylamine donor required for the synthesis of the polyamines spermine and spermidine from the diamine putrescine.</text>
</comment>
<feature type="active site" description="Proton donor; for catalytic activity" evidence="10">
    <location>
        <position position="85"/>
    </location>
</feature>
<comment type="caution">
    <text evidence="11">The sequence shown here is derived from an EMBL/GenBank/DDBJ whole genome shotgun (WGS) entry which is preliminary data.</text>
</comment>
<evidence type="ECO:0000256" key="8">
    <source>
        <dbReference type="ARBA" id="ARBA00023270"/>
    </source>
</evidence>
<evidence type="ECO:0000256" key="3">
    <source>
        <dbReference type="ARBA" id="ARBA00022813"/>
    </source>
</evidence>
<feature type="modified residue" description="Pyruvic acid (Ser); by autocatalysis" evidence="10">
    <location>
        <position position="65"/>
    </location>
</feature>
<dbReference type="GO" id="GO:0005829">
    <property type="term" value="C:cytosol"/>
    <property type="evidence" value="ECO:0007669"/>
    <property type="project" value="TreeGrafter"/>
</dbReference>
<dbReference type="InterPro" id="IPR017716">
    <property type="entry name" value="S-AdoMet_deCOase_pro-enz"/>
</dbReference>
<evidence type="ECO:0000256" key="2">
    <source>
        <dbReference type="ARBA" id="ARBA00022793"/>
    </source>
</evidence>
<feature type="active site" description="Proton acceptor; for processing activity" evidence="10">
    <location>
        <position position="70"/>
    </location>
</feature>
<dbReference type="EC" id="4.1.1.50" evidence="10"/>
<evidence type="ECO:0000256" key="1">
    <source>
        <dbReference type="ARBA" id="ARBA00022691"/>
    </source>
</evidence>
<keyword evidence="4 10" id="KW-0745">Spermidine biosynthesis</keyword>
<name>A0A1G2QXD1_9BACT</name>
<dbReference type="STRING" id="1802448.A2672_03160"/>
<dbReference type="EMBL" id="MHTT01000017">
    <property type="protein sequence ID" value="OHA65163.1"/>
    <property type="molecule type" value="Genomic_DNA"/>
</dbReference>
<accession>A0A1G2QXD1</accession>
<keyword evidence="5 10" id="KW-0620">Polyamine biosynthesis</keyword>
<dbReference type="GO" id="GO:0008295">
    <property type="term" value="P:spermidine biosynthetic process"/>
    <property type="evidence" value="ECO:0007669"/>
    <property type="project" value="UniProtKB-UniRule"/>
</dbReference>
<keyword evidence="9 10" id="KW-0670">Pyruvate</keyword>
<dbReference type="InterPro" id="IPR042284">
    <property type="entry name" value="AdoMetDC_N"/>
</dbReference>
<keyword evidence="2 10" id="KW-0210">Decarboxylase</keyword>
<dbReference type="InterPro" id="IPR042286">
    <property type="entry name" value="AdoMetDC_C"/>
</dbReference>
<dbReference type="PANTHER" id="PTHR33866:SF2">
    <property type="entry name" value="S-ADENOSYLMETHIONINE DECARBOXYLASE PROENZYME"/>
    <property type="match status" value="1"/>
</dbReference>
<comment type="PTM">
    <text evidence="10">Is synthesized initially as an inactive proenzyme. Formation of the active enzyme involves a self-maturation process in which the active site pyruvoyl group is generated from an internal serine residue via an autocatalytic post-translational modification. Two non-identical subunits are generated from the proenzyme in this reaction, and the pyruvate is formed at the N-terminus of the alpha chain, which is derived from the carboxyl end of the proenzyme. The post-translation cleavage follows an unusual pathway, termed non-hydrolytic serinolysis, in which the side chain hydroxyl group of the serine supplies its oxygen atom to form the C-terminus of the beta chain, while the remainder of the serine residue undergoes an oxidative deamination to produce ammonia and the pyruvoyl group blocking the N-terminus of the alpha chain.</text>
</comment>
<dbReference type="PANTHER" id="PTHR33866">
    <property type="entry name" value="S-ADENOSYLMETHIONINE DECARBOXYLASE PROENZYME"/>
    <property type="match status" value="1"/>
</dbReference>
<evidence type="ECO:0000256" key="10">
    <source>
        <dbReference type="HAMAP-Rule" id="MF_00464"/>
    </source>
</evidence>
<gene>
    <name evidence="10" type="primary">speH</name>
    <name evidence="11" type="ORF">A2672_03160</name>
</gene>
<evidence type="ECO:0000256" key="6">
    <source>
        <dbReference type="ARBA" id="ARBA00023145"/>
    </source>
</evidence>
<organism evidence="11 12">
    <name type="scientific">Candidatus Wildermuthbacteria bacterium RIFCSPHIGHO2_01_FULL_49_22b</name>
    <dbReference type="NCBI Taxonomy" id="1802448"/>
    <lineage>
        <taxon>Bacteria</taxon>
        <taxon>Candidatus Wildermuthiibacteriota</taxon>
    </lineage>
</organism>
<protein>
    <recommendedName>
        <fullName evidence="10">S-adenosylmethionine decarboxylase proenzyme</fullName>
        <shortName evidence="10">AdoMetDC</shortName>
        <shortName evidence="10">SAMDC</shortName>
        <ecNumber evidence="10">4.1.1.50</ecNumber>
    </recommendedName>
    <component>
        <recommendedName>
            <fullName evidence="10">S-adenosylmethionine decarboxylase beta chain</fullName>
        </recommendedName>
    </component>
    <component>
        <recommendedName>
            <fullName evidence="10">S-adenosylmethionine decarboxylase alpha chain</fullName>
        </recommendedName>
    </component>
</protein>
<dbReference type="NCBIfam" id="TIGR03330">
    <property type="entry name" value="SAM_DCase_Bsu"/>
    <property type="match status" value="1"/>
</dbReference>
<dbReference type="Gene3D" id="3.30.160.750">
    <property type="match status" value="1"/>
</dbReference>
<keyword evidence="1 10" id="KW-0949">S-adenosyl-L-methionine</keyword>
<dbReference type="Pfam" id="PF02675">
    <property type="entry name" value="AdoMet_dc"/>
    <property type="match status" value="1"/>
</dbReference>
<dbReference type="SUPFAM" id="SSF56276">
    <property type="entry name" value="S-adenosylmethionine decarboxylase"/>
    <property type="match status" value="1"/>
</dbReference>
<dbReference type="AlphaFoldDB" id="A0A1G2QXD1"/>
<keyword evidence="8 10" id="KW-0704">Schiff base</keyword>
<feature type="chain" id="PRO_5023547356" description="S-adenosylmethionine decarboxylase beta chain" evidence="10">
    <location>
        <begin position="1"/>
        <end position="64"/>
    </location>
</feature>
<keyword evidence="7 10" id="KW-0456">Lyase</keyword>
<comment type="subunit">
    <text evidence="10">Heterotetramer of two alpha and two beta chains arranged as a dimer of alpha/beta heterodimers.</text>
</comment>
<dbReference type="Gene3D" id="3.30.360.110">
    <property type="entry name" value="S-adenosylmethionine decarboxylase domain"/>
    <property type="match status" value="1"/>
</dbReference>
<keyword evidence="6 10" id="KW-0865">Zymogen</keyword>
<feature type="active site" description="Schiff-base intermediate with substrate; via pyruvic acid" evidence="10">
    <location>
        <position position="65"/>
    </location>
</feature>
<dbReference type="HAMAP" id="MF_00464">
    <property type="entry name" value="AdoMetDC_1"/>
    <property type="match status" value="1"/>
</dbReference>
<proteinExistence type="inferred from homology"/>
<dbReference type="Proteomes" id="UP000178065">
    <property type="component" value="Unassembled WGS sequence"/>
</dbReference>